<evidence type="ECO:0000256" key="1">
    <source>
        <dbReference type="ARBA" id="ARBA00004651"/>
    </source>
</evidence>
<dbReference type="EMBL" id="JACHMG010000001">
    <property type="protein sequence ID" value="MBB4684049.1"/>
    <property type="molecule type" value="Genomic_DNA"/>
</dbReference>
<dbReference type="InterPro" id="IPR020846">
    <property type="entry name" value="MFS_dom"/>
</dbReference>
<evidence type="ECO:0000256" key="3">
    <source>
        <dbReference type="ARBA" id="ARBA00022692"/>
    </source>
</evidence>
<dbReference type="InterPro" id="IPR011701">
    <property type="entry name" value="MFS"/>
</dbReference>
<dbReference type="Gene3D" id="1.20.1250.20">
    <property type="entry name" value="MFS general substrate transporter like domains"/>
    <property type="match status" value="2"/>
</dbReference>
<feature type="transmembrane region" description="Helical" evidence="7">
    <location>
        <begin position="55"/>
        <end position="75"/>
    </location>
</feature>
<evidence type="ECO:0000256" key="7">
    <source>
        <dbReference type="SAM" id="Phobius"/>
    </source>
</evidence>
<dbReference type="RefSeq" id="WP_184778875.1">
    <property type="nucleotide sequence ID" value="NZ_JACHMG010000001.1"/>
</dbReference>
<sequence>MSAHPESATLDPRAEARMWRRISFRIMPVIGLAFMVSYVDRANLGYLAEPLSTDLGLSAAGLGLAGSLFFIGYILMEVPSNMMLERFGARIWISRIIISWGAVTAVTAAVHSPGQLYLARIVLGVAEAGLSAGIILYLTFWYPKKQRAWAMSTFFLMIPISNIIGAPVAAALLEWGKGLFGIAGWRSLLLVEGVATVLVGVVVLVLLPSRPSRAKWLSAEERAFLEQTLRAEREEHAARGALTGMRQALTSGRVWALAVVFFGVVFGLYPLAFFLPTMIDSLNRSGSASGSVSGILLAAIPYFAALAAMIGWARLGARRCAVVATAAPMLVGVVGLVLATFAGNGTLFIVAVCVSVAGIYAAFAQFWRIPAIALSGAGAAAGIALINSVSNTSGLVGPYLTGFLQERTGSYTPALLLIAAVMLVAVLILVTVGRAAERVGGGPGSEPAARRRLTSR</sequence>
<evidence type="ECO:0000256" key="2">
    <source>
        <dbReference type="ARBA" id="ARBA00022448"/>
    </source>
</evidence>
<dbReference type="Pfam" id="PF07690">
    <property type="entry name" value="MFS_1"/>
    <property type="match status" value="1"/>
</dbReference>
<dbReference type="PANTHER" id="PTHR43791:SF36">
    <property type="entry name" value="TRANSPORTER, PUTATIVE (AFU_ORTHOLOGUE AFUA_6G08340)-RELATED"/>
    <property type="match status" value="1"/>
</dbReference>
<evidence type="ECO:0000259" key="8">
    <source>
        <dbReference type="PROSITE" id="PS50850"/>
    </source>
</evidence>
<dbReference type="GO" id="GO:0022857">
    <property type="term" value="F:transmembrane transporter activity"/>
    <property type="evidence" value="ECO:0007669"/>
    <property type="project" value="InterPro"/>
</dbReference>
<dbReference type="AlphaFoldDB" id="A0A840IR76"/>
<feature type="transmembrane region" description="Helical" evidence="7">
    <location>
        <begin position="347"/>
        <end position="364"/>
    </location>
</feature>
<dbReference type="Proteomes" id="UP000581769">
    <property type="component" value="Unassembled WGS sequence"/>
</dbReference>
<feature type="transmembrane region" description="Helical" evidence="7">
    <location>
        <begin position="371"/>
        <end position="390"/>
    </location>
</feature>
<protein>
    <submittedName>
        <fullName evidence="9">MFS family permease</fullName>
    </submittedName>
</protein>
<feature type="transmembrane region" description="Helical" evidence="7">
    <location>
        <begin position="154"/>
        <end position="173"/>
    </location>
</feature>
<organism evidence="9 10">
    <name type="scientific">Amycolatopsis jiangsuensis</name>
    <dbReference type="NCBI Taxonomy" id="1181879"/>
    <lineage>
        <taxon>Bacteria</taxon>
        <taxon>Bacillati</taxon>
        <taxon>Actinomycetota</taxon>
        <taxon>Actinomycetes</taxon>
        <taxon>Pseudonocardiales</taxon>
        <taxon>Pseudonocardiaceae</taxon>
        <taxon>Amycolatopsis</taxon>
    </lineage>
</organism>
<dbReference type="InterPro" id="IPR036259">
    <property type="entry name" value="MFS_trans_sf"/>
</dbReference>
<feature type="transmembrane region" description="Helical" evidence="7">
    <location>
        <begin position="117"/>
        <end position="142"/>
    </location>
</feature>
<feature type="transmembrane region" description="Helical" evidence="7">
    <location>
        <begin position="87"/>
        <end position="111"/>
    </location>
</feature>
<reference evidence="9 10" key="1">
    <citation type="submission" date="2020-08" db="EMBL/GenBank/DDBJ databases">
        <title>Sequencing the genomes of 1000 actinobacteria strains.</title>
        <authorList>
            <person name="Klenk H.-P."/>
        </authorList>
    </citation>
    <scope>NUCLEOTIDE SEQUENCE [LARGE SCALE GENOMIC DNA]</scope>
    <source>
        <strain evidence="9 10">DSM 45859</strain>
    </source>
</reference>
<feature type="transmembrane region" description="Helical" evidence="7">
    <location>
        <begin position="295"/>
        <end position="313"/>
    </location>
</feature>
<accession>A0A840IR76</accession>
<evidence type="ECO:0000313" key="9">
    <source>
        <dbReference type="EMBL" id="MBB4684049.1"/>
    </source>
</evidence>
<comment type="subcellular location">
    <subcellularLocation>
        <location evidence="1">Cell membrane</location>
        <topology evidence="1">Multi-pass membrane protein</topology>
    </subcellularLocation>
</comment>
<evidence type="ECO:0000256" key="5">
    <source>
        <dbReference type="ARBA" id="ARBA00023136"/>
    </source>
</evidence>
<dbReference type="SUPFAM" id="SSF103473">
    <property type="entry name" value="MFS general substrate transporter"/>
    <property type="match status" value="1"/>
</dbReference>
<feature type="transmembrane region" description="Helical" evidence="7">
    <location>
        <begin position="320"/>
        <end position="341"/>
    </location>
</feature>
<dbReference type="FunFam" id="1.20.1250.20:FF:000018">
    <property type="entry name" value="MFS transporter permease"/>
    <property type="match status" value="1"/>
</dbReference>
<feature type="transmembrane region" description="Helical" evidence="7">
    <location>
        <begin position="22"/>
        <end position="39"/>
    </location>
</feature>
<proteinExistence type="predicted"/>
<feature type="transmembrane region" description="Helical" evidence="7">
    <location>
        <begin position="254"/>
        <end position="275"/>
    </location>
</feature>
<feature type="domain" description="Major facilitator superfamily (MFS) profile" evidence="8">
    <location>
        <begin position="26"/>
        <end position="437"/>
    </location>
</feature>
<feature type="region of interest" description="Disordered" evidence="6">
    <location>
        <begin position="437"/>
        <end position="456"/>
    </location>
</feature>
<gene>
    <name evidence="9" type="ORF">BJY18_001534</name>
</gene>
<keyword evidence="10" id="KW-1185">Reference proteome</keyword>
<dbReference type="PROSITE" id="PS50850">
    <property type="entry name" value="MFS"/>
    <property type="match status" value="1"/>
</dbReference>
<evidence type="ECO:0000313" key="10">
    <source>
        <dbReference type="Proteomes" id="UP000581769"/>
    </source>
</evidence>
<keyword evidence="2" id="KW-0813">Transport</keyword>
<dbReference type="PANTHER" id="PTHR43791">
    <property type="entry name" value="PERMEASE-RELATED"/>
    <property type="match status" value="1"/>
</dbReference>
<feature type="transmembrane region" description="Helical" evidence="7">
    <location>
        <begin position="410"/>
        <end position="430"/>
    </location>
</feature>
<evidence type="ECO:0000256" key="6">
    <source>
        <dbReference type="SAM" id="MobiDB-lite"/>
    </source>
</evidence>
<name>A0A840IR76_9PSEU</name>
<feature type="transmembrane region" description="Helical" evidence="7">
    <location>
        <begin position="185"/>
        <end position="207"/>
    </location>
</feature>
<dbReference type="GO" id="GO:0005886">
    <property type="term" value="C:plasma membrane"/>
    <property type="evidence" value="ECO:0007669"/>
    <property type="project" value="UniProtKB-SubCell"/>
</dbReference>
<keyword evidence="5 7" id="KW-0472">Membrane</keyword>
<keyword evidence="4 7" id="KW-1133">Transmembrane helix</keyword>
<keyword evidence="3 7" id="KW-0812">Transmembrane</keyword>
<evidence type="ECO:0000256" key="4">
    <source>
        <dbReference type="ARBA" id="ARBA00022989"/>
    </source>
</evidence>
<comment type="caution">
    <text evidence="9">The sequence shown here is derived from an EMBL/GenBank/DDBJ whole genome shotgun (WGS) entry which is preliminary data.</text>
</comment>